<accession>A0ABQ3YJ04</accession>
<sequence>MDQRWADLARTLRECGMWQGFSEADAEAGERAVAEGSYPFGGDATADEEPGTRWFSVDGEAMAEGGVPRELREPAAVLPAHGVELRVENVKLDDDEYVVAINDRRCVVWTRHDRNTWFVSTARPFAVVNDLLEAAGAVPRIFLINPGANTGEAWLLDPRIVEAVAKSGLVKDESMPMLATHV</sequence>
<protein>
    <submittedName>
        <fullName evidence="1">Uncharacterized protein</fullName>
    </submittedName>
</protein>
<comment type="caution">
    <text evidence="1">The sequence shown here is derived from an EMBL/GenBank/DDBJ whole genome shotgun (WGS) entry which is preliminary data.</text>
</comment>
<reference evidence="1 2" key="1">
    <citation type="submission" date="2021-01" db="EMBL/GenBank/DDBJ databases">
        <title>Whole genome shotgun sequence of Actinoplanes deccanensis NBRC 13994.</title>
        <authorList>
            <person name="Komaki H."/>
            <person name="Tamura T."/>
        </authorList>
    </citation>
    <scope>NUCLEOTIDE SEQUENCE [LARGE SCALE GENOMIC DNA]</scope>
    <source>
        <strain evidence="1 2">NBRC 13994</strain>
    </source>
</reference>
<gene>
    <name evidence="1" type="ORF">Ade02nite_86240</name>
</gene>
<keyword evidence="2" id="KW-1185">Reference proteome</keyword>
<dbReference type="Proteomes" id="UP000609879">
    <property type="component" value="Unassembled WGS sequence"/>
</dbReference>
<dbReference type="RefSeq" id="WP_203776849.1">
    <property type="nucleotide sequence ID" value="NZ_BAAABO010000001.1"/>
</dbReference>
<evidence type="ECO:0000313" key="2">
    <source>
        <dbReference type="Proteomes" id="UP000609879"/>
    </source>
</evidence>
<organism evidence="1 2">
    <name type="scientific">Paractinoplanes deccanensis</name>
    <dbReference type="NCBI Taxonomy" id="113561"/>
    <lineage>
        <taxon>Bacteria</taxon>
        <taxon>Bacillati</taxon>
        <taxon>Actinomycetota</taxon>
        <taxon>Actinomycetes</taxon>
        <taxon>Micromonosporales</taxon>
        <taxon>Micromonosporaceae</taxon>
        <taxon>Paractinoplanes</taxon>
    </lineage>
</organism>
<name>A0ABQ3YJ04_9ACTN</name>
<dbReference type="EMBL" id="BOMI01000184">
    <property type="protein sequence ID" value="GID79983.1"/>
    <property type="molecule type" value="Genomic_DNA"/>
</dbReference>
<evidence type="ECO:0000313" key="1">
    <source>
        <dbReference type="EMBL" id="GID79983.1"/>
    </source>
</evidence>
<proteinExistence type="predicted"/>